<protein>
    <submittedName>
        <fullName evidence="2">Sugar ABC transporter substrate-binding protein</fullName>
    </submittedName>
</protein>
<evidence type="ECO:0000256" key="1">
    <source>
        <dbReference type="SAM" id="MobiDB-lite"/>
    </source>
</evidence>
<dbReference type="PROSITE" id="PS51257">
    <property type="entry name" value="PROKAR_LIPOPROTEIN"/>
    <property type="match status" value="1"/>
</dbReference>
<proteinExistence type="predicted"/>
<feature type="region of interest" description="Disordered" evidence="1">
    <location>
        <begin position="178"/>
        <end position="208"/>
    </location>
</feature>
<dbReference type="AlphaFoldDB" id="A0A7C3R4H3"/>
<sequence length="208" mass="23246">MNKTFSSLSRFRGLIAIVVLVMLAACQTVPVEKNPYSRTGTVPTTPENTKDILESIQKSHPDIHIQAELAPDPRGTLARITVRTRHRTHMVIRGFQEFHGDTARYPDCEHWFYIARAFDKKCGDGPIIGSVNTLFGDGVGIGALFDLFQLARYPFSYAYVDKADPSETRTIFREMEEKAGKLGTAHPRKKETGKMGSSGDTLRTARNE</sequence>
<reference evidence="2" key="1">
    <citation type="journal article" date="2020" name="mSystems">
        <title>Genome- and Community-Level Interaction Insights into Carbon Utilization and Element Cycling Functions of Hydrothermarchaeota in Hydrothermal Sediment.</title>
        <authorList>
            <person name="Zhou Z."/>
            <person name="Liu Y."/>
            <person name="Xu W."/>
            <person name="Pan J."/>
            <person name="Luo Z.H."/>
            <person name="Li M."/>
        </authorList>
    </citation>
    <scope>NUCLEOTIDE SEQUENCE [LARGE SCALE GENOMIC DNA]</scope>
    <source>
        <strain evidence="2">SpSt-902</strain>
    </source>
</reference>
<gene>
    <name evidence="2" type="ORF">ENX03_09445</name>
</gene>
<organism evidence="2">
    <name type="scientific">Leptospirillum ferriphilum</name>
    <dbReference type="NCBI Taxonomy" id="178606"/>
    <lineage>
        <taxon>Bacteria</taxon>
        <taxon>Pseudomonadati</taxon>
        <taxon>Nitrospirota</taxon>
        <taxon>Nitrospiria</taxon>
        <taxon>Nitrospirales</taxon>
        <taxon>Nitrospiraceae</taxon>
        <taxon>Leptospirillum</taxon>
    </lineage>
</organism>
<evidence type="ECO:0000313" key="2">
    <source>
        <dbReference type="EMBL" id="HFT94133.1"/>
    </source>
</evidence>
<name>A0A7C3R4H3_9BACT</name>
<comment type="caution">
    <text evidence="2">The sequence shown here is derived from an EMBL/GenBank/DDBJ whole genome shotgun (WGS) entry which is preliminary data.</text>
</comment>
<accession>A0A7C3R4H3</accession>
<dbReference type="EMBL" id="DTMM01000201">
    <property type="protein sequence ID" value="HFT94133.1"/>
    <property type="molecule type" value="Genomic_DNA"/>
</dbReference>